<name>A0A067Q841_9AGAM</name>
<keyword evidence="2" id="KW-0812">Transmembrane</keyword>
<feature type="compositionally biased region" description="Low complexity" evidence="1">
    <location>
        <begin position="124"/>
        <end position="138"/>
    </location>
</feature>
<feature type="region of interest" description="Disordered" evidence="1">
    <location>
        <begin position="44"/>
        <end position="417"/>
    </location>
</feature>
<dbReference type="EMBL" id="KL197710">
    <property type="protein sequence ID" value="KDQ63139.1"/>
    <property type="molecule type" value="Genomic_DNA"/>
</dbReference>
<feature type="compositionally biased region" description="Polar residues" evidence="1">
    <location>
        <begin position="110"/>
        <end position="123"/>
    </location>
</feature>
<feature type="compositionally biased region" description="Low complexity" evidence="1">
    <location>
        <begin position="218"/>
        <end position="238"/>
    </location>
</feature>
<dbReference type="HOGENOM" id="CLU_658988_0_0_1"/>
<reference evidence="4" key="1">
    <citation type="journal article" date="2014" name="Proc. Natl. Acad. Sci. U.S.A.">
        <title>Extensive sampling of basidiomycete genomes demonstrates inadequacy of the white-rot/brown-rot paradigm for wood decay fungi.</title>
        <authorList>
            <person name="Riley R."/>
            <person name="Salamov A.A."/>
            <person name="Brown D.W."/>
            <person name="Nagy L.G."/>
            <person name="Floudas D."/>
            <person name="Held B.W."/>
            <person name="Levasseur A."/>
            <person name="Lombard V."/>
            <person name="Morin E."/>
            <person name="Otillar R."/>
            <person name="Lindquist E.A."/>
            <person name="Sun H."/>
            <person name="LaButti K.M."/>
            <person name="Schmutz J."/>
            <person name="Jabbour D."/>
            <person name="Luo H."/>
            <person name="Baker S.E."/>
            <person name="Pisabarro A.G."/>
            <person name="Walton J.D."/>
            <person name="Blanchette R.A."/>
            <person name="Henrissat B."/>
            <person name="Martin F."/>
            <person name="Cullen D."/>
            <person name="Hibbett D.S."/>
            <person name="Grigoriev I.V."/>
        </authorList>
    </citation>
    <scope>NUCLEOTIDE SEQUENCE [LARGE SCALE GENOMIC DNA]</scope>
    <source>
        <strain evidence="4">MUCL 33604</strain>
    </source>
</reference>
<protein>
    <submittedName>
        <fullName evidence="3">Uncharacterized protein</fullName>
    </submittedName>
</protein>
<proteinExistence type="predicted"/>
<feature type="compositionally biased region" description="Pro residues" evidence="1">
    <location>
        <begin position="296"/>
        <end position="305"/>
    </location>
</feature>
<accession>A0A067Q841</accession>
<sequence>MDIVLKGVAVGTAGVLLGSAGFILSVLASLFNLVIVRETPPLLTKPPSPRLLTHTLPSQSLVERVSIGPPTRRSDRVSDPSHTESPASHRSSRVVSPTSPIPSPHVSFESALSSPSRVETDTFSASSASHPISHPLPSRKSEKPARSRERTRSLSPSLPPPTQEQGSLESFQSLPGTSESQGASTPLPAEGRRDPKRRHTFGLLNLAHRHEKRKEPSRVVSSPTIPVISDPPSSSSHSRNASLTRRFTAPAGGSDVEITGSPLGSVGDDEERRSSRSEKTSKGLCPRRRRSRNISPPKPPPPPARTHPYEAPYFFPQPGSPEAIDYARRVQQERRLSGHITTPLPTSSPTNVRFSTESPLPPTIPPTIPKAKERRASTSSRSPGVNIIPLPAPPPSVAVEKPEPSPARRIFKRSVKA</sequence>
<feature type="compositionally biased region" description="Polar residues" evidence="1">
    <location>
        <begin position="83"/>
        <end position="98"/>
    </location>
</feature>
<feature type="compositionally biased region" description="Basic and acidic residues" evidence="1">
    <location>
        <begin position="325"/>
        <end position="336"/>
    </location>
</feature>
<feature type="compositionally biased region" description="Basic and acidic residues" evidence="1">
    <location>
        <begin position="270"/>
        <end position="281"/>
    </location>
</feature>
<gene>
    <name evidence="3" type="ORF">JAAARDRAFT_53366</name>
</gene>
<dbReference type="OrthoDB" id="3069322at2759"/>
<keyword evidence="2" id="KW-1133">Transmembrane helix</keyword>
<feature type="transmembrane region" description="Helical" evidence="2">
    <location>
        <begin position="12"/>
        <end position="35"/>
    </location>
</feature>
<keyword evidence="4" id="KW-1185">Reference proteome</keyword>
<evidence type="ECO:0000256" key="2">
    <source>
        <dbReference type="SAM" id="Phobius"/>
    </source>
</evidence>
<feature type="compositionally biased region" description="Basic and acidic residues" evidence="1">
    <location>
        <begin position="139"/>
        <end position="152"/>
    </location>
</feature>
<evidence type="ECO:0000313" key="4">
    <source>
        <dbReference type="Proteomes" id="UP000027265"/>
    </source>
</evidence>
<dbReference type="AlphaFoldDB" id="A0A067Q841"/>
<dbReference type="Proteomes" id="UP000027265">
    <property type="component" value="Unassembled WGS sequence"/>
</dbReference>
<evidence type="ECO:0000256" key="1">
    <source>
        <dbReference type="SAM" id="MobiDB-lite"/>
    </source>
</evidence>
<organism evidence="3 4">
    <name type="scientific">Jaapia argillacea MUCL 33604</name>
    <dbReference type="NCBI Taxonomy" id="933084"/>
    <lineage>
        <taxon>Eukaryota</taxon>
        <taxon>Fungi</taxon>
        <taxon>Dikarya</taxon>
        <taxon>Basidiomycota</taxon>
        <taxon>Agaricomycotina</taxon>
        <taxon>Agaricomycetes</taxon>
        <taxon>Agaricomycetidae</taxon>
        <taxon>Jaapiales</taxon>
        <taxon>Jaapiaceae</taxon>
        <taxon>Jaapia</taxon>
    </lineage>
</organism>
<feature type="compositionally biased region" description="Basic and acidic residues" evidence="1">
    <location>
        <begin position="72"/>
        <end position="82"/>
    </location>
</feature>
<keyword evidence="2" id="KW-0472">Membrane</keyword>
<feature type="compositionally biased region" description="Polar residues" evidence="1">
    <location>
        <begin position="339"/>
        <end position="358"/>
    </location>
</feature>
<feature type="compositionally biased region" description="Polar residues" evidence="1">
    <location>
        <begin position="166"/>
        <end position="184"/>
    </location>
</feature>
<dbReference type="InParanoid" id="A0A067Q841"/>
<evidence type="ECO:0000313" key="3">
    <source>
        <dbReference type="EMBL" id="KDQ63139.1"/>
    </source>
</evidence>
<feature type="compositionally biased region" description="Pro residues" evidence="1">
    <location>
        <begin position="359"/>
        <end position="368"/>
    </location>
</feature>